<feature type="transmembrane region" description="Helical" evidence="12">
    <location>
        <begin position="6"/>
        <end position="24"/>
    </location>
</feature>
<evidence type="ECO:0000256" key="3">
    <source>
        <dbReference type="ARBA" id="ARBA00022448"/>
    </source>
</evidence>
<comment type="similarity">
    <text evidence="2">Belongs to the monovalent cation:proton antiporter 1 (CPA1) transporter (TC 2.A.36) family.</text>
</comment>
<keyword evidence="8" id="KW-0915">Sodium</keyword>
<evidence type="ECO:0000313" key="14">
    <source>
        <dbReference type="EMBL" id="MFL9829377.1"/>
    </source>
</evidence>
<keyword evidence="3" id="KW-0813">Transport</keyword>
<dbReference type="RefSeq" id="WP_408078977.1">
    <property type="nucleotide sequence ID" value="NZ_JBELQA010000001.1"/>
</dbReference>
<gene>
    <name evidence="14" type="ORF">ABS764_00810</name>
</gene>
<evidence type="ECO:0000256" key="6">
    <source>
        <dbReference type="ARBA" id="ARBA00022692"/>
    </source>
</evidence>
<evidence type="ECO:0000256" key="2">
    <source>
        <dbReference type="ARBA" id="ARBA00007367"/>
    </source>
</evidence>
<feature type="transmembrane region" description="Helical" evidence="12">
    <location>
        <begin position="385"/>
        <end position="405"/>
    </location>
</feature>
<feature type="transmembrane region" description="Helical" evidence="12">
    <location>
        <begin position="131"/>
        <end position="153"/>
    </location>
</feature>
<keyword evidence="5" id="KW-1003">Cell membrane</keyword>
<comment type="caution">
    <text evidence="14">The sequence shown here is derived from an EMBL/GenBank/DDBJ whole genome shotgun (WGS) entry which is preliminary data.</text>
</comment>
<feature type="transmembrane region" description="Helical" evidence="12">
    <location>
        <begin position="287"/>
        <end position="310"/>
    </location>
</feature>
<dbReference type="PANTHER" id="PTHR10110">
    <property type="entry name" value="SODIUM/HYDROGEN EXCHANGER"/>
    <property type="match status" value="1"/>
</dbReference>
<accession>A0ABW8XPB4</accession>
<keyword evidence="11" id="KW-0739">Sodium transport</keyword>
<evidence type="ECO:0000256" key="8">
    <source>
        <dbReference type="ARBA" id="ARBA00023053"/>
    </source>
</evidence>
<evidence type="ECO:0000256" key="11">
    <source>
        <dbReference type="ARBA" id="ARBA00023201"/>
    </source>
</evidence>
<feature type="transmembrane region" description="Helical" evidence="12">
    <location>
        <begin position="207"/>
        <end position="226"/>
    </location>
</feature>
<dbReference type="EMBL" id="JBELQA010000001">
    <property type="protein sequence ID" value="MFL9829377.1"/>
    <property type="molecule type" value="Genomic_DNA"/>
</dbReference>
<feature type="transmembrane region" description="Helical" evidence="12">
    <location>
        <begin position="31"/>
        <end position="50"/>
    </location>
</feature>
<keyword evidence="4" id="KW-0050">Antiport</keyword>
<feature type="transmembrane region" description="Helical" evidence="12">
    <location>
        <begin position="70"/>
        <end position="87"/>
    </location>
</feature>
<protein>
    <submittedName>
        <fullName evidence="14">Sodium:proton antiporter</fullName>
    </submittedName>
</protein>
<feature type="transmembrane region" description="Helical" evidence="12">
    <location>
        <begin position="354"/>
        <end position="373"/>
    </location>
</feature>
<evidence type="ECO:0000256" key="1">
    <source>
        <dbReference type="ARBA" id="ARBA00004651"/>
    </source>
</evidence>
<evidence type="ECO:0000256" key="7">
    <source>
        <dbReference type="ARBA" id="ARBA00022989"/>
    </source>
</evidence>
<keyword evidence="10 12" id="KW-0472">Membrane</keyword>
<feature type="transmembrane region" description="Helical" evidence="12">
    <location>
        <begin position="316"/>
        <end position="342"/>
    </location>
</feature>
<dbReference type="Pfam" id="PF00999">
    <property type="entry name" value="Na_H_Exchanger"/>
    <property type="match status" value="1"/>
</dbReference>
<dbReference type="Gene3D" id="6.10.140.1330">
    <property type="match status" value="1"/>
</dbReference>
<evidence type="ECO:0000256" key="12">
    <source>
        <dbReference type="SAM" id="Phobius"/>
    </source>
</evidence>
<sequence length="410" mass="44996">MDLFHLFSILIVVSAVFAYINFRYLKLPNTIGLMLVSLVFSLFILIFGNYFPDFTNDVTTTMYNINFSELLLEGMLSFMLFAGAIHIKFKDLNNEKLSILLFSTISVLISTFIIGFSSFYVLTFISFKIELIHAMLFGALISPTDPISVLSILKSTGISKSLETIIAGESLFNDGVAVVVFITILKLAAPGANLDTGSILMLFGQEAIGGIFLGLIIGFTGFKFIASIDNYHVEILITLAIVMGGYTLAHYIHVSGPLAMVVAGLITGNQGKALGMSDTTARYVDGFWELIDEILNALLFVLIGLELLVIKTDEKILLAAIIILGITLITRYISIFIPSISVRLKEKITQKTRLILTWGGLRGGISIALALSINPEYHKEIWVTITYVIVCFSILVQGLTIGKLAKKYSP</sequence>
<proteinExistence type="inferred from homology"/>
<evidence type="ECO:0000256" key="4">
    <source>
        <dbReference type="ARBA" id="ARBA00022449"/>
    </source>
</evidence>
<comment type="subcellular location">
    <subcellularLocation>
        <location evidence="1">Cell membrane</location>
        <topology evidence="1">Multi-pass membrane protein</topology>
    </subcellularLocation>
</comment>
<evidence type="ECO:0000256" key="9">
    <source>
        <dbReference type="ARBA" id="ARBA00023065"/>
    </source>
</evidence>
<evidence type="ECO:0000259" key="13">
    <source>
        <dbReference type="Pfam" id="PF00999"/>
    </source>
</evidence>
<feature type="transmembrane region" description="Helical" evidence="12">
    <location>
        <begin position="99"/>
        <end position="125"/>
    </location>
</feature>
<evidence type="ECO:0000256" key="10">
    <source>
        <dbReference type="ARBA" id="ARBA00023136"/>
    </source>
</evidence>
<keyword evidence="15" id="KW-1185">Reference proteome</keyword>
<feature type="transmembrane region" description="Helical" evidence="12">
    <location>
        <begin position="165"/>
        <end position="187"/>
    </location>
</feature>
<feature type="domain" description="Cation/H+ exchanger transmembrane" evidence="13">
    <location>
        <begin position="12"/>
        <end position="406"/>
    </location>
</feature>
<keyword evidence="9" id="KW-0406">Ion transport</keyword>
<keyword evidence="7 12" id="KW-1133">Transmembrane helix</keyword>
<keyword evidence="6 12" id="KW-0812">Transmembrane</keyword>
<feature type="transmembrane region" description="Helical" evidence="12">
    <location>
        <begin position="233"/>
        <end position="252"/>
    </location>
</feature>
<dbReference type="PANTHER" id="PTHR10110:SF195">
    <property type="entry name" value="NA(+)_H(+) ANTIPORTER NHAS2"/>
    <property type="match status" value="1"/>
</dbReference>
<name>A0ABW8XPB4_9FLAO</name>
<dbReference type="Proteomes" id="UP001629260">
    <property type="component" value="Unassembled WGS sequence"/>
</dbReference>
<evidence type="ECO:0000256" key="5">
    <source>
        <dbReference type="ARBA" id="ARBA00022475"/>
    </source>
</evidence>
<reference evidence="14 15" key="1">
    <citation type="submission" date="2024-06" db="EMBL/GenBank/DDBJ databases">
        <authorList>
            <person name="Kaempfer P."/>
            <person name="Viver T."/>
        </authorList>
    </citation>
    <scope>NUCLEOTIDE SEQUENCE [LARGE SCALE GENOMIC DNA]</scope>
    <source>
        <strain evidence="14 15">ST-87</strain>
    </source>
</reference>
<organism evidence="14 15">
    <name type="scientific">Flavobacterium plantiphilum</name>
    <dbReference type="NCBI Taxonomy" id="3163297"/>
    <lineage>
        <taxon>Bacteria</taxon>
        <taxon>Pseudomonadati</taxon>
        <taxon>Bacteroidota</taxon>
        <taxon>Flavobacteriia</taxon>
        <taxon>Flavobacteriales</taxon>
        <taxon>Flavobacteriaceae</taxon>
        <taxon>Flavobacterium</taxon>
    </lineage>
</organism>
<dbReference type="InterPro" id="IPR006153">
    <property type="entry name" value="Cation/H_exchanger_TM"/>
</dbReference>
<evidence type="ECO:0000313" key="15">
    <source>
        <dbReference type="Proteomes" id="UP001629260"/>
    </source>
</evidence>
<dbReference type="InterPro" id="IPR018422">
    <property type="entry name" value="Cation/H_exchanger_CPA1"/>
</dbReference>